<proteinExistence type="predicted"/>
<dbReference type="eggNOG" id="COG4446">
    <property type="taxonomic scope" value="Bacteria"/>
</dbReference>
<evidence type="ECO:0000313" key="4">
    <source>
        <dbReference type="Proteomes" id="UP000004291"/>
    </source>
</evidence>
<evidence type="ECO:0000313" key="3">
    <source>
        <dbReference type="EMBL" id="EDQ32610.2"/>
    </source>
</evidence>
<gene>
    <name evidence="3" type="ORF">HPDFL43_03666</name>
</gene>
<accession>A9DAP0</accession>
<protein>
    <recommendedName>
        <fullName evidence="5">DUF1499 domain-containing protein</fullName>
    </recommendedName>
</protein>
<sequence length="302" mass="32832">MPFRPQRPNSLAAAWARRLGRFTLMLALMAVLLHRLAILALPNAVAVILIATFLAMLVFGLAVIGFIMLWHIGAKGGHASFSGMVMALLVLVPVGLAAARYVTLPALHDVSTDIEDPPQWLEPPPFVASWLLRSDEVDPATRNLQLQAYPSVTGRRYEGAIDRVLPAVNAVAADAKWVLVANIGAETLFDGLEENLADEEDEEAASGEADPSRAPVPVPRPGVESDWLEPLPTFAVLQYRTRTLVLGIPQDVLVRLSEEEETTFVDMRAATRDGNHDLGLNAELITRFLRDLDVRLLGIAGG</sequence>
<dbReference type="InterPro" id="IPR010865">
    <property type="entry name" value="DUF1499"/>
</dbReference>
<reference evidence="3 4" key="1">
    <citation type="submission" date="2007-10" db="EMBL/GenBank/DDBJ databases">
        <authorList>
            <person name="Wagner-Dobler I."/>
            <person name="Ferriera S."/>
            <person name="Johnson J."/>
            <person name="Kravitz S."/>
            <person name="Beeson K."/>
            <person name="Sutton G."/>
            <person name="Rogers Y.-H."/>
            <person name="Friedman R."/>
            <person name="Frazier M."/>
            <person name="Venter J.C."/>
        </authorList>
    </citation>
    <scope>NUCLEOTIDE SEQUENCE [LARGE SCALE GENOMIC DNA]</scope>
    <source>
        <strain evidence="3 4">DFL-43</strain>
    </source>
</reference>
<dbReference type="EMBL" id="ABIA03000002">
    <property type="protein sequence ID" value="EDQ32610.2"/>
    <property type="molecule type" value="Genomic_DNA"/>
</dbReference>
<feature type="transmembrane region" description="Helical" evidence="2">
    <location>
        <begin position="21"/>
        <end position="41"/>
    </location>
</feature>
<dbReference type="Proteomes" id="UP000004291">
    <property type="component" value="Chromosome"/>
</dbReference>
<comment type="caution">
    <text evidence="3">The sequence shown here is derived from an EMBL/GenBank/DDBJ whole genome shotgun (WGS) entry which is preliminary data.</text>
</comment>
<keyword evidence="2" id="KW-1133">Transmembrane helix</keyword>
<reference evidence="3 4" key="2">
    <citation type="submission" date="2012-06" db="EMBL/GenBank/DDBJ databases">
        <authorList>
            <person name="Fiebig A."/>
        </authorList>
    </citation>
    <scope>NUCLEOTIDE SEQUENCE [LARGE SCALE GENOMIC DNA]</scope>
    <source>
        <strain evidence="3 4">DFL-43</strain>
    </source>
</reference>
<dbReference type="HOGENOM" id="CLU_068029_0_0_5"/>
<evidence type="ECO:0008006" key="5">
    <source>
        <dbReference type="Google" id="ProtNLM"/>
    </source>
</evidence>
<dbReference type="Pfam" id="PF07386">
    <property type="entry name" value="DUF1499"/>
    <property type="match status" value="1"/>
</dbReference>
<keyword evidence="2" id="KW-0812">Transmembrane</keyword>
<feature type="transmembrane region" description="Helical" evidence="2">
    <location>
        <begin position="81"/>
        <end position="102"/>
    </location>
</feature>
<keyword evidence="4" id="KW-1185">Reference proteome</keyword>
<evidence type="ECO:0000256" key="1">
    <source>
        <dbReference type="SAM" id="MobiDB-lite"/>
    </source>
</evidence>
<evidence type="ECO:0000256" key="2">
    <source>
        <dbReference type="SAM" id="Phobius"/>
    </source>
</evidence>
<feature type="transmembrane region" description="Helical" evidence="2">
    <location>
        <begin position="47"/>
        <end position="69"/>
    </location>
</feature>
<dbReference type="AlphaFoldDB" id="A9DAP0"/>
<keyword evidence="2" id="KW-0472">Membrane</keyword>
<name>A9DAP0_HOEPD</name>
<dbReference type="STRING" id="411684.HPDFL43_03666"/>
<feature type="region of interest" description="Disordered" evidence="1">
    <location>
        <begin position="197"/>
        <end position="222"/>
    </location>
</feature>
<organism evidence="3 4">
    <name type="scientific">Hoeflea phototrophica (strain DSM 17068 / NCIMB 14078 / DFL-43)</name>
    <dbReference type="NCBI Taxonomy" id="411684"/>
    <lineage>
        <taxon>Bacteria</taxon>
        <taxon>Pseudomonadati</taxon>
        <taxon>Pseudomonadota</taxon>
        <taxon>Alphaproteobacteria</taxon>
        <taxon>Hyphomicrobiales</taxon>
        <taxon>Rhizobiaceae</taxon>
        <taxon>Hoeflea</taxon>
    </lineage>
</organism>